<proteinExistence type="predicted"/>
<dbReference type="EMBL" id="VSSQ01119025">
    <property type="protein sequence ID" value="MPN52685.1"/>
    <property type="molecule type" value="Genomic_DNA"/>
</dbReference>
<reference evidence="2" key="1">
    <citation type="submission" date="2019-08" db="EMBL/GenBank/DDBJ databases">
        <authorList>
            <person name="Kucharzyk K."/>
            <person name="Murdoch R.W."/>
            <person name="Higgins S."/>
            <person name="Loffler F."/>
        </authorList>
    </citation>
    <scope>NUCLEOTIDE SEQUENCE</scope>
</reference>
<evidence type="ECO:0000256" key="1">
    <source>
        <dbReference type="SAM" id="MobiDB-lite"/>
    </source>
</evidence>
<accession>A0A645IMY1</accession>
<protein>
    <submittedName>
        <fullName evidence="2">Uncharacterized protein</fullName>
    </submittedName>
</protein>
<name>A0A645IMY1_9ZZZZ</name>
<feature type="compositionally biased region" description="Basic residues" evidence="1">
    <location>
        <begin position="1"/>
        <end position="12"/>
    </location>
</feature>
<sequence length="101" mass="11228">MLYQKLHIHHGQQHVGTQTNQHGHALHAHEADHHSRSHVAGGAGDEHHAKQGAPAAKPQQHQIGLLEKIGQCGAKTVEHGSSYQKNRDFTEYIVYHRRCGV</sequence>
<evidence type="ECO:0000313" key="2">
    <source>
        <dbReference type="EMBL" id="MPN52685.1"/>
    </source>
</evidence>
<feature type="region of interest" description="Disordered" evidence="1">
    <location>
        <begin position="1"/>
        <end position="61"/>
    </location>
</feature>
<comment type="caution">
    <text evidence="2">The sequence shown here is derived from an EMBL/GenBank/DDBJ whole genome shotgun (WGS) entry which is preliminary data.</text>
</comment>
<gene>
    <name evidence="2" type="ORF">SDC9_200347</name>
</gene>
<dbReference type="AlphaFoldDB" id="A0A645IMY1"/>
<organism evidence="2">
    <name type="scientific">bioreactor metagenome</name>
    <dbReference type="NCBI Taxonomy" id="1076179"/>
    <lineage>
        <taxon>unclassified sequences</taxon>
        <taxon>metagenomes</taxon>
        <taxon>ecological metagenomes</taxon>
    </lineage>
</organism>
<feature type="compositionally biased region" description="Low complexity" evidence="1">
    <location>
        <begin position="51"/>
        <end position="61"/>
    </location>
</feature>